<evidence type="ECO:0000256" key="1">
    <source>
        <dbReference type="ARBA" id="ARBA00004230"/>
    </source>
</evidence>
<protein>
    <recommendedName>
        <fullName evidence="2">MORN repeat-containing protein 5</fullName>
    </recommendedName>
</protein>
<evidence type="ECO:0000256" key="6">
    <source>
        <dbReference type="ARBA" id="ARBA00023273"/>
    </source>
</evidence>
<evidence type="ECO:0000313" key="8">
    <source>
        <dbReference type="Proteomes" id="UP001057375"/>
    </source>
</evidence>
<dbReference type="InterPro" id="IPR042814">
    <property type="entry name" value="Morn5"/>
</dbReference>
<reference evidence="7" key="1">
    <citation type="submission" date="2022-03" db="EMBL/GenBank/DDBJ databases">
        <title>Draft genome sequence of Aduncisulcus paluster, a free-living microaerophilic Fornicata.</title>
        <authorList>
            <person name="Yuyama I."/>
            <person name="Kume K."/>
            <person name="Tamura T."/>
            <person name="Inagaki Y."/>
            <person name="Hashimoto T."/>
        </authorList>
    </citation>
    <scope>NUCLEOTIDE SEQUENCE</scope>
    <source>
        <strain evidence="7">NY0171</strain>
    </source>
</reference>
<proteinExistence type="predicted"/>
<keyword evidence="5" id="KW-0969">Cilium</keyword>
<organism evidence="7 8">
    <name type="scientific">Aduncisulcus paluster</name>
    <dbReference type="NCBI Taxonomy" id="2918883"/>
    <lineage>
        <taxon>Eukaryota</taxon>
        <taxon>Metamonada</taxon>
        <taxon>Carpediemonas-like organisms</taxon>
        <taxon>Aduncisulcus</taxon>
    </lineage>
</organism>
<accession>A0ABQ5JZ81</accession>
<gene>
    <name evidence="7" type="ORF">ADUPG1_012368</name>
</gene>
<evidence type="ECO:0000256" key="3">
    <source>
        <dbReference type="ARBA" id="ARBA00022737"/>
    </source>
</evidence>
<evidence type="ECO:0000256" key="5">
    <source>
        <dbReference type="ARBA" id="ARBA00023069"/>
    </source>
</evidence>
<dbReference type="SMART" id="SM00698">
    <property type="entry name" value="MORN"/>
    <property type="match status" value="2"/>
</dbReference>
<dbReference type="Proteomes" id="UP001057375">
    <property type="component" value="Unassembled WGS sequence"/>
</dbReference>
<dbReference type="Pfam" id="PF02493">
    <property type="entry name" value="MORN"/>
    <property type="match status" value="3"/>
</dbReference>
<keyword evidence="8" id="KW-1185">Reference proteome</keyword>
<dbReference type="Gene3D" id="2.20.110.10">
    <property type="entry name" value="Histone H3 K4-specific methyltransferase SET7/9 N-terminal domain"/>
    <property type="match status" value="1"/>
</dbReference>
<comment type="subcellular location">
    <subcellularLocation>
        <location evidence="1">Cell projection</location>
        <location evidence="1">Cilium</location>
        <location evidence="1">Flagellum</location>
    </subcellularLocation>
</comment>
<keyword evidence="6" id="KW-0966">Cell projection</keyword>
<evidence type="ECO:0000256" key="2">
    <source>
        <dbReference type="ARBA" id="ARBA00016322"/>
    </source>
</evidence>
<evidence type="ECO:0000256" key="4">
    <source>
        <dbReference type="ARBA" id="ARBA00022846"/>
    </source>
</evidence>
<keyword evidence="3" id="KW-0677">Repeat</keyword>
<sequence length="172" mass="19546">MEKIAEAICQKALDLDIGRYEGETLHGEPHGKGELHCPTGEVYKGSFKYGKYHGEGRLEYEERGVFIGTWEEGELRKGEFIFSDGLVHAPKEWKYCREDGDRRVHSELIQKGVNVKPFLPDVPVGSYYVGGGCCYKPITGKIHSIESDTVIRTPDKEEITWIKKNCLVRKKV</sequence>
<dbReference type="PANTHER" id="PTHR46437">
    <property type="entry name" value="MORN REPEAT-CONTAINING PROTEIN 5"/>
    <property type="match status" value="1"/>
</dbReference>
<dbReference type="EMBL" id="BQXS01012452">
    <property type="protein sequence ID" value="GKT23248.1"/>
    <property type="molecule type" value="Genomic_DNA"/>
</dbReference>
<dbReference type="PANTHER" id="PTHR46437:SF1">
    <property type="entry name" value="MORN REPEAT-CONTAINING PROTEIN 5"/>
    <property type="match status" value="1"/>
</dbReference>
<name>A0ABQ5JZ81_9EUKA</name>
<dbReference type="InterPro" id="IPR003409">
    <property type="entry name" value="MORN"/>
</dbReference>
<dbReference type="SUPFAM" id="SSF82185">
    <property type="entry name" value="Histone H3 K4-specific methyltransferase SET7/9 N-terminal domain"/>
    <property type="match status" value="1"/>
</dbReference>
<comment type="caution">
    <text evidence="7">The sequence shown here is derived from an EMBL/GenBank/DDBJ whole genome shotgun (WGS) entry which is preliminary data.</text>
</comment>
<keyword evidence="4" id="KW-0282">Flagellum</keyword>
<evidence type="ECO:0000313" key="7">
    <source>
        <dbReference type="EMBL" id="GKT23248.1"/>
    </source>
</evidence>